<reference evidence="6 7" key="1">
    <citation type="submission" date="2019-09" db="EMBL/GenBank/DDBJ databases">
        <authorList>
            <person name="Depoorter E."/>
        </authorList>
    </citation>
    <scope>NUCLEOTIDE SEQUENCE [LARGE SCALE GENOMIC DNA]</scope>
    <source>
        <strain evidence="6">LMG 20980</strain>
    </source>
</reference>
<protein>
    <submittedName>
        <fullName evidence="6">YD repeat-containing protein</fullName>
    </submittedName>
</protein>
<feature type="compositionally biased region" description="Basic and acidic residues" evidence="2">
    <location>
        <begin position="289"/>
        <end position="302"/>
    </location>
</feature>
<dbReference type="Proteomes" id="UP000494201">
    <property type="component" value="Unassembled WGS sequence"/>
</dbReference>
<feature type="region of interest" description="Disordered" evidence="2">
    <location>
        <begin position="275"/>
        <end position="319"/>
    </location>
</feature>
<dbReference type="Pfam" id="PF05593">
    <property type="entry name" value="RHS_repeat"/>
    <property type="match status" value="4"/>
</dbReference>
<dbReference type="Gene3D" id="2.180.10.10">
    <property type="entry name" value="RHS repeat-associated core"/>
    <property type="match status" value="4"/>
</dbReference>
<feature type="domain" description="DUF6531" evidence="4">
    <location>
        <begin position="326"/>
        <end position="397"/>
    </location>
</feature>
<feature type="domain" description="RHS protein conserved region" evidence="3">
    <location>
        <begin position="1403"/>
        <end position="1432"/>
    </location>
</feature>
<dbReference type="Pfam" id="PF25023">
    <property type="entry name" value="TEN_YD-shell"/>
    <property type="match status" value="1"/>
</dbReference>
<name>A0A6P2GDW2_9BURK</name>
<evidence type="ECO:0000313" key="7">
    <source>
        <dbReference type="Proteomes" id="UP000494201"/>
    </source>
</evidence>
<dbReference type="Pfam" id="PF03527">
    <property type="entry name" value="RHS"/>
    <property type="match status" value="1"/>
</dbReference>
<dbReference type="InterPro" id="IPR045351">
    <property type="entry name" value="DUF6531"/>
</dbReference>
<evidence type="ECO:0000259" key="5">
    <source>
        <dbReference type="Pfam" id="PF25023"/>
    </source>
</evidence>
<evidence type="ECO:0000256" key="1">
    <source>
        <dbReference type="ARBA" id="ARBA00022737"/>
    </source>
</evidence>
<dbReference type="GeneID" id="56502255"/>
<dbReference type="PANTHER" id="PTHR32305:SF15">
    <property type="entry name" value="PROTEIN RHSA-RELATED"/>
    <property type="match status" value="1"/>
</dbReference>
<keyword evidence="1" id="KW-0677">Repeat</keyword>
<dbReference type="RefSeq" id="WP_239007939.1">
    <property type="nucleotide sequence ID" value="NZ_CABVLY010000017.1"/>
</dbReference>
<evidence type="ECO:0000259" key="3">
    <source>
        <dbReference type="Pfam" id="PF03527"/>
    </source>
</evidence>
<dbReference type="InterPro" id="IPR031325">
    <property type="entry name" value="RHS_repeat"/>
</dbReference>
<evidence type="ECO:0000313" key="6">
    <source>
        <dbReference type="EMBL" id="VVU51476.1"/>
    </source>
</evidence>
<dbReference type="InterPro" id="IPR050708">
    <property type="entry name" value="T6SS_VgrG/RHS"/>
</dbReference>
<dbReference type="CDD" id="cd20743">
    <property type="entry name" value="FIX_RhsA-like"/>
    <property type="match status" value="1"/>
</dbReference>
<evidence type="ECO:0000256" key="2">
    <source>
        <dbReference type="SAM" id="MobiDB-lite"/>
    </source>
</evidence>
<dbReference type="EMBL" id="CABVLY010000017">
    <property type="protein sequence ID" value="VVU51476.1"/>
    <property type="molecule type" value="Genomic_DNA"/>
</dbReference>
<dbReference type="InterPro" id="IPR056823">
    <property type="entry name" value="TEN-like_YD-shell"/>
</dbReference>
<sequence length="1642" mass="184587">MTGTATPTTPQRPIPKDLRQNAEARRVIVSPFPATETSPRLTAAGAESVRDHSREIFVQCLYMVPFAGNAMSLYDVGVDIYRICSEPGGTKKVINWGILAIDAIGVVPAAGNATRPARAVVKEVLLAFAKGAGAAVLVDLFWATAGGDVLAFMAELDTHLRQWKGDIVKSVREASRTVRRFVLNPVSTAEQMGRIRKNTGFLSWVPSTEEIALVGIDQLLRLSGQRDAIVAWLDEFDRQTESMLSAAFGSVEEAGSLLFMAAQIAVEIKTRKARQIPSHVAQATPGTMREPHRKPGEHRDSTQKGAMPSPLPAKDGCGCPQTASAKPVNYAMGDENLEQTDFVLDAVVPIVWKRRYRSSLAAYDASPLGARWSSPYHLSLEERDGALTFFDPDGRAVPLPPVATGESVDVPTEQFTVGRPDARHVLLAYPDGSRERYERHGTAMRVRYRLVSRTNRDGLGLGFTYNAANELVTIGDDAGNAIHIDYVDGRVSAIYRSGVPGLVTEALARYAYSAEGDLIGHVDMLGFRRTYTYEQHLLTRYTDFNRHAANLAWDWPGRREGMPARSDAKCVRTWFGNEGQPPQDDTHFAYHREHWYTVVTDADGHATIHRYDSDNRIVLVEHADGSSDAYEWDERNRLVGTKNALGYTQRFAYDAHGRLTTETDALGNTTRTEYDENGRPVQVTAPDGRITQTAYDALGRPVSVTDASGRTTRYAWGAQSELLSLTDPKGGVQRFRYDHALRLTEATDCSGHTTRYGYDERGHLSRIADAEGHITRYRCDARGQFVSVTYPDGTEEHFTWDGEGNLQTYRDGAGQLTEYTFNARRQPTWRKDAAGRELAYGYDRQWRLDRLTNENGDQTRFGYDPLSRLIEQRDFDGSTTYYRWDDAGQLIGSQAGDIETIYTRDPLGRLTRRETKGAGGRGQVIEHFYYDARGRLMTAQGFGSRVYLHYDDADNLIAEEQTVRPDIDGEYTSVTRHEYDALGNRTRTHLPNTRTIDWLRYGSGHLHGVLLDGQPLADFERDKLHREIVRRYRGFEQTREYDPAGRLQRMIVRRDVNARLADWIAGRRFQYDAAGQLMRIEDRARGVTDYTYDPTGRLLRATTLDLTEVFAFDPAGNPVDPDKIPPRPTDEPVESVMGRMQRQMAQDRAWWEAHPGERLPEAQLARRMELASECEVWRNWEKALPKCVGNVLKELNRTRYEHDAHGNLVRKREPGGVTWLYEYDAAHRLSLAKRYAKPPAAHEVDRIERTKSGTAWIPGTVKPELHVRFSYDAFGRRTVKEVARKDRSIERTVFTWDGDVLLMEERFHIFPLQPGEHEPMTSRPPQLVREEPDDAYSVPVAQRAHTFREQCQWQGASLYLHEPGTFVPLARLDEMLVEAPFVTTDANGRFVQVPAKTRHATLFYQNDHLGTPQELLDESGKVVWLGRYRAWGGETTTVWRETPERYDTGNAIRFQGQYRDEETGLHYNRYRYYDPDSGRFISKDPIGLQGGLNTYQYAPNGTEWIDPLGLAGNRANRRAGNILQDIDAKGGGHAYSRHGAGTTLAQQEHRAVTGISPDCPCLKRPRPTDSTRFVSNVDQLDAIQRGTAKMNASGESSITFDMGRTVGEGYRKGGGPVLSASDVTIVRRDGSIVTAFPKLPSL</sequence>
<dbReference type="NCBIfam" id="TIGR01643">
    <property type="entry name" value="YD_repeat_2x"/>
    <property type="match status" value="9"/>
</dbReference>
<dbReference type="NCBIfam" id="TIGR03696">
    <property type="entry name" value="Rhs_assc_core"/>
    <property type="match status" value="1"/>
</dbReference>
<dbReference type="InterPro" id="IPR001826">
    <property type="entry name" value="RHS"/>
</dbReference>
<dbReference type="Pfam" id="PF20148">
    <property type="entry name" value="DUF6531"/>
    <property type="match status" value="1"/>
</dbReference>
<dbReference type="InterPro" id="IPR006530">
    <property type="entry name" value="YD"/>
</dbReference>
<dbReference type="InterPro" id="IPR022385">
    <property type="entry name" value="Rhs_assc_core"/>
</dbReference>
<feature type="domain" description="Teneurin-like YD-shell" evidence="5">
    <location>
        <begin position="732"/>
        <end position="872"/>
    </location>
</feature>
<proteinExistence type="predicted"/>
<evidence type="ECO:0000259" key="4">
    <source>
        <dbReference type="Pfam" id="PF20148"/>
    </source>
</evidence>
<accession>A0A6P2GDW2</accession>
<dbReference type="PANTHER" id="PTHR32305">
    <property type="match status" value="1"/>
</dbReference>
<gene>
    <name evidence="6" type="ORF">BAN20980_04198</name>
</gene>
<organism evidence="6 7">
    <name type="scientific">Burkholderia anthina</name>
    <dbReference type="NCBI Taxonomy" id="179879"/>
    <lineage>
        <taxon>Bacteria</taxon>
        <taxon>Pseudomonadati</taxon>
        <taxon>Pseudomonadota</taxon>
        <taxon>Betaproteobacteria</taxon>
        <taxon>Burkholderiales</taxon>
        <taxon>Burkholderiaceae</taxon>
        <taxon>Burkholderia</taxon>
        <taxon>Burkholderia cepacia complex</taxon>
    </lineage>
</organism>